<protein>
    <submittedName>
        <fullName evidence="1">Echinoidin</fullName>
    </submittedName>
</protein>
<dbReference type="PANTHER" id="PTHR22803">
    <property type="entry name" value="MANNOSE, PHOSPHOLIPASE, LECTIN RECEPTOR RELATED"/>
    <property type="match status" value="1"/>
</dbReference>
<reference evidence="1" key="1">
    <citation type="submission" date="2021-10" db="EMBL/GenBank/DDBJ databases">
        <title>Tropical sea cucumber genome reveals ecological adaptation and Cuvierian tubules defense mechanism.</title>
        <authorList>
            <person name="Chen T."/>
        </authorList>
    </citation>
    <scope>NUCLEOTIDE SEQUENCE</scope>
    <source>
        <strain evidence="1">Nanhai2018</strain>
        <tissue evidence="1">Muscle</tissue>
    </source>
</reference>
<sequence>MFNHMHFVFHSHLKVVRITTFESELCRYCRATVVTAWSKSKMHFCKDFIVILVICMGCVECHQCNTEEKNHDAACPTYWASRGNFCYRFYSTEMTWVDAEAFCNTIGAPNGQGIAHLLSVHSADEQKWLYDYWKSHRNETPTNVS</sequence>
<name>A0A9Q0YCY6_HOLLE</name>
<comment type="caution">
    <text evidence="1">The sequence shown here is derived from an EMBL/GenBank/DDBJ whole genome shotgun (WGS) entry which is preliminary data.</text>
</comment>
<dbReference type="Gene3D" id="3.10.100.10">
    <property type="entry name" value="Mannose-Binding Protein A, subunit A"/>
    <property type="match status" value="1"/>
</dbReference>
<gene>
    <name evidence="1" type="ORF">HOLleu_44706</name>
</gene>
<dbReference type="InterPro" id="IPR016187">
    <property type="entry name" value="CTDL_fold"/>
</dbReference>
<keyword evidence="2" id="KW-1185">Reference proteome</keyword>
<dbReference type="OrthoDB" id="418245at2759"/>
<evidence type="ECO:0000313" key="2">
    <source>
        <dbReference type="Proteomes" id="UP001152320"/>
    </source>
</evidence>
<dbReference type="InterPro" id="IPR016186">
    <property type="entry name" value="C-type_lectin-like/link_sf"/>
</dbReference>
<dbReference type="EMBL" id="JAIZAY010001130">
    <property type="protein sequence ID" value="KAJ8017697.1"/>
    <property type="molecule type" value="Genomic_DNA"/>
</dbReference>
<evidence type="ECO:0000313" key="1">
    <source>
        <dbReference type="EMBL" id="KAJ8017697.1"/>
    </source>
</evidence>
<dbReference type="SUPFAM" id="SSF56436">
    <property type="entry name" value="C-type lectin-like"/>
    <property type="match status" value="1"/>
</dbReference>
<dbReference type="InterPro" id="IPR050111">
    <property type="entry name" value="C-type_lectin/snaclec_domain"/>
</dbReference>
<dbReference type="Proteomes" id="UP001152320">
    <property type="component" value="Unassembled WGS sequence"/>
</dbReference>
<dbReference type="AlphaFoldDB" id="A0A9Q0YCY6"/>
<proteinExistence type="predicted"/>
<organism evidence="1 2">
    <name type="scientific">Holothuria leucospilota</name>
    <name type="common">Black long sea cucumber</name>
    <name type="synonym">Mertensiothuria leucospilota</name>
    <dbReference type="NCBI Taxonomy" id="206669"/>
    <lineage>
        <taxon>Eukaryota</taxon>
        <taxon>Metazoa</taxon>
        <taxon>Echinodermata</taxon>
        <taxon>Eleutherozoa</taxon>
        <taxon>Echinozoa</taxon>
        <taxon>Holothuroidea</taxon>
        <taxon>Aspidochirotacea</taxon>
        <taxon>Aspidochirotida</taxon>
        <taxon>Holothuriidae</taxon>
        <taxon>Holothuria</taxon>
    </lineage>
</organism>
<accession>A0A9Q0YCY6</accession>